<organism evidence="2">
    <name type="scientific">Synechococcus sp. SB0676_bin_10</name>
    <dbReference type="NCBI Taxonomy" id="2604869"/>
    <lineage>
        <taxon>Bacteria</taxon>
        <taxon>Bacillati</taxon>
        <taxon>Cyanobacteriota</taxon>
        <taxon>Cyanophyceae</taxon>
        <taxon>Synechococcales</taxon>
        <taxon>Synechococcaceae</taxon>
        <taxon>Synechococcus</taxon>
    </lineage>
</organism>
<evidence type="ECO:0000259" key="1">
    <source>
        <dbReference type="Pfam" id="PF04069"/>
    </source>
</evidence>
<dbReference type="GO" id="GO:0022857">
    <property type="term" value="F:transmembrane transporter activity"/>
    <property type="evidence" value="ECO:0007669"/>
    <property type="project" value="InterPro"/>
</dbReference>
<protein>
    <recommendedName>
        <fullName evidence="1">ABC-type glycine betaine transport system substrate-binding domain-containing protein</fullName>
    </recommendedName>
</protein>
<gene>
    <name evidence="2" type="ORF">F4162_04040</name>
</gene>
<accession>A0A6B1F743</accession>
<dbReference type="InterPro" id="IPR007210">
    <property type="entry name" value="ABC_Gly_betaine_transp_sub-bd"/>
</dbReference>
<reference evidence="2" key="1">
    <citation type="submission" date="2019-09" db="EMBL/GenBank/DDBJ databases">
        <title>Characterisation of the sponge microbiome using genome-centric metagenomics.</title>
        <authorList>
            <person name="Engelberts J.P."/>
            <person name="Robbins S.J."/>
            <person name="De Goeij J.M."/>
            <person name="Aranda M."/>
            <person name="Bell S.C."/>
            <person name="Webster N.S."/>
        </authorList>
    </citation>
    <scope>NUCLEOTIDE SEQUENCE</scope>
    <source>
        <strain evidence="2">SB0676_bin_10</strain>
    </source>
</reference>
<evidence type="ECO:0000313" key="2">
    <source>
        <dbReference type="EMBL" id="MYG38168.1"/>
    </source>
</evidence>
<dbReference type="GO" id="GO:0043190">
    <property type="term" value="C:ATP-binding cassette (ABC) transporter complex"/>
    <property type="evidence" value="ECO:0007669"/>
    <property type="project" value="InterPro"/>
</dbReference>
<dbReference type="Pfam" id="PF04069">
    <property type="entry name" value="OpuAC"/>
    <property type="match status" value="1"/>
</dbReference>
<sequence>MARIFSSSAMTAGVIPTCKTRWFCLLLVGCCWDGWRIVCTTTMLAGASTALCPPVKQSRDWVGILAVLFIAPLTIYRATQFAPAASSSPAWFRAEEPILFYYWTPEWIHAAYHLVPLEEPDRTEGCEDLKLDQEDWLEASTFTCKYDDARAYVAYSKSLEQRNPIVVRFLSQIKLDAGVIDEWILSKLAATTKIPRMLPRPGSRRIRTR</sequence>
<name>A0A6B1F743_9SYNE</name>
<comment type="caution">
    <text evidence="2">The sequence shown here is derived from an EMBL/GenBank/DDBJ whole genome shotgun (WGS) entry which is preliminary data.</text>
</comment>
<dbReference type="AlphaFoldDB" id="A0A6B1F743"/>
<dbReference type="EMBL" id="VYDO01000132">
    <property type="protein sequence ID" value="MYG38168.1"/>
    <property type="molecule type" value="Genomic_DNA"/>
</dbReference>
<dbReference type="SUPFAM" id="SSF53850">
    <property type="entry name" value="Periplasmic binding protein-like II"/>
    <property type="match status" value="1"/>
</dbReference>
<dbReference type="Gene3D" id="3.40.190.100">
    <property type="entry name" value="Glycine betaine-binding periplasmic protein, domain 2"/>
    <property type="match status" value="1"/>
</dbReference>
<proteinExistence type="predicted"/>
<feature type="domain" description="ABC-type glycine betaine transport system substrate-binding" evidence="1">
    <location>
        <begin position="92"/>
        <end position="183"/>
    </location>
</feature>